<reference evidence="1 2" key="1">
    <citation type="journal article" date="2016" name="Nat. Commun.">
        <title>Thousands of microbial genomes shed light on interconnected biogeochemical processes in an aquifer system.</title>
        <authorList>
            <person name="Anantharaman K."/>
            <person name="Brown C.T."/>
            <person name="Hug L.A."/>
            <person name="Sharon I."/>
            <person name="Castelle C.J."/>
            <person name="Probst A.J."/>
            <person name="Thomas B.C."/>
            <person name="Singh A."/>
            <person name="Wilkins M.J."/>
            <person name="Karaoz U."/>
            <person name="Brodie E.L."/>
            <person name="Williams K.H."/>
            <person name="Hubbard S.S."/>
            <person name="Banfield J.F."/>
        </authorList>
    </citation>
    <scope>NUCLEOTIDE SEQUENCE [LARGE SCALE GENOMIC DNA]</scope>
</reference>
<protein>
    <submittedName>
        <fullName evidence="1">Uncharacterized protein</fullName>
    </submittedName>
</protein>
<dbReference type="EMBL" id="MHQT01000039">
    <property type="protein sequence ID" value="OHA08538.1"/>
    <property type="molecule type" value="Genomic_DNA"/>
</dbReference>
<evidence type="ECO:0000313" key="2">
    <source>
        <dbReference type="Proteomes" id="UP000178977"/>
    </source>
</evidence>
<gene>
    <name evidence="1" type="ORF">A3A44_02885</name>
</gene>
<comment type="caution">
    <text evidence="1">The sequence shown here is derived from an EMBL/GenBank/DDBJ whole genome shotgun (WGS) entry which is preliminary data.</text>
</comment>
<sequence length="97" mass="10408">MTSTQVLVGIPCELLLHTLRAAVLHLNGEKATMAVGQLAAILKLLENADVPPDQLPECIAACKFVQEGVRSMREKYNGLALAVNLTLASLETKLARV</sequence>
<accession>A0A1G2LA97</accession>
<dbReference type="Proteomes" id="UP000178977">
    <property type="component" value="Unassembled WGS sequence"/>
</dbReference>
<evidence type="ECO:0000313" key="1">
    <source>
        <dbReference type="EMBL" id="OHA08538.1"/>
    </source>
</evidence>
<proteinExistence type="predicted"/>
<name>A0A1G2LA97_9BACT</name>
<dbReference type="AlphaFoldDB" id="A0A1G2LA97"/>
<organism evidence="1 2">
    <name type="scientific">Candidatus Sungbacteria bacterium RIFCSPLOWO2_01_FULL_60_25</name>
    <dbReference type="NCBI Taxonomy" id="1802281"/>
    <lineage>
        <taxon>Bacteria</taxon>
        <taxon>Candidatus Sungiibacteriota</taxon>
    </lineage>
</organism>